<evidence type="ECO:0000313" key="11">
    <source>
        <dbReference type="Proteomes" id="UP000193986"/>
    </source>
</evidence>
<feature type="domain" description="Deacetylase sirtuin-type" evidence="9">
    <location>
        <begin position="10"/>
        <end position="326"/>
    </location>
</feature>
<feature type="compositionally biased region" description="Low complexity" evidence="8">
    <location>
        <begin position="395"/>
        <end position="408"/>
    </location>
</feature>
<dbReference type="Proteomes" id="UP000193986">
    <property type="component" value="Unassembled WGS sequence"/>
</dbReference>
<evidence type="ECO:0000256" key="6">
    <source>
        <dbReference type="ARBA" id="ARBA00023128"/>
    </source>
</evidence>
<evidence type="ECO:0000256" key="7">
    <source>
        <dbReference type="PROSITE-ProRule" id="PRU00236"/>
    </source>
</evidence>
<comment type="caution">
    <text evidence="10">The sequence shown here is derived from an EMBL/GenBank/DDBJ whole genome shotgun (WGS) entry which is preliminary data.</text>
</comment>
<feature type="active site" description="Proton acceptor" evidence="7">
    <location>
        <position position="164"/>
    </location>
</feature>
<reference evidence="10 11" key="1">
    <citation type="submission" date="2016-07" db="EMBL/GenBank/DDBJ databases">
        <title>Pervasive Adenine N6-methylation of Active Genes in Fungi.</title>
        <authorList>
            <consortium name="DOE Joint Genome Institute"/>
            <person name="Mondo S.J."/>
            <person name="Dannebaum R.O."/>
            <person name="Kuo R.C."/>
            <person name="Labutti K."/>
            <person name="Haridas S."/>
            <person name="Kuo A."/>
            <person name="Salamov A."/>
            <person name="Ahrendt S.R."/>
            <person name="Lipzen A."/>
            <person name="Sullivan W."/>
            <person name="Andreopoulos W.B."/>
            <person name="Clum A."/>
            <person name="Lindquist E."/>
            <person name="Daum C."/>
            <person name="Ramamoorthy G.K."/>
            <person name="Gryganskyi A."/>
            <person name="Culley D."/>
            <person name="Magnuson J.K."/>
            <person name="James T.Y."/>
            <person name="O'Malley M.A."/>
            <person name="Stajich J.E."/>
            <person name="Spatafora J.W."/>
            <person name="Visel A."/>
            <person name="Grigoriev I.V."/>
        </authorList>
    </citation>
    <scope>NUCLEOTIDE SEQUENCE [LARGE SCALE GENOMIC DNA]</scope>
    <source>
        <strain evidence="10 11">68-887.2</strain>
    </source>
</reference>
<keyword evidence="11" id="KW-1185">Reference proteome</keyword>
<evidence type="ECO:0000256" key="5">
    <source>
        <dbReference type="ARBA" id="ARBA00023027"/>
    </source>
</evidence>
<keyword evidence="6" id="KW-0496">Mitochondrion</keyword>
<keyword evidence="5" id="KW-0520">NAD</keyword>
<dbReference type="Pfam" id="PF02146">
    <property type="entry name" value="SIR2"/>
    <property type="match status" value="1"/>
</dbReference>
<dbReference type="InterPro" id="IPR026591">
    <property type="entry name" value="Sirtuin_cat_small_dom_sf"/>
</dbReference>
<dbReference type="GO" id="GO:0005634">
    <property type="term" value="C:nucleus"/>
    <property type="evidence" value="ECO:0007669"/>
    <property type="project" value="TreeGrafter"/>
</dbReference>
<evidence type="ECO:0000256" key="2">
    <source>
        <dbReference type="ARBA" id="ARBA00006924"/>
    </source>
</evidence>
<dbReference type="STRING" id="71784.A0A1Y2BHA5"/>
<dbReference type="EMBL" id="MCFC01000004">
    <property type="protein sequence ID" value="ORY33970.1"/>
    <property type="molecule type" value="Genomic_DNA"/>
</dbReference>
<keyword evidence="7" id="KW-0479">Metal-binding</keyword>
<evidence type="ECO:0000313" key="10">
    <source>
        <dbReference type="EMBL" id="ORY33970.1"/>
    </source>
</evidence>
<dbReference type="Gene3D" id="3.30.1600.10">
    <property type="entry name" value="SIR2/SIRT2 'Small Domain"/>
    <property type="match status" value="1"/>
</dbReference>
<feature type="binding site" evidence="7">
    <location>
        <position position="204"/>
    </location>
    <ligand>
        <name>Zn(2+)</name>
        <dbReference type="ChEBI" id="CHEBI:29105"/>
    </ligand>
</feature>
<organism evidence="10 11">
    <name type="scientific">Naematelia encephala</name>
    <dbReference type="NCBI Taxonomy" id="71784"/>
    <lineage>
        <taxon>Eukaryota</taxon>
        <taxon>Fungi</taxon>
        <taxon>Dikarya</taxon>
        <taxon>Basidiomycota</taxon>
        <taxon>Agaricomycotina</taxon>
        <taxon>Tremellomycetes</taxon>
        <taxon>Tremellales</taxon>
        <taxon>Naemateliaceae</taxon>
        <taxon>Naematelia</taxon>
    </lineage>
</organism>
<feature type="binding site" evidence="7">
    <location>
        <position position="175"/>
    </location>
    <ligand>
        <name>Zn(2+)</name>
        <dbReference type="ChEBI" id="CHEBI:29105"/>
    </ligand>
</feature>
<dbReference type="GO" id="GO:0070403">
    <property type="term" value="F:NAD+ binding"/>
    <property type="evidence" value="ECO:0007669"/>
    <property type="project" value="InterPro"/>
</dbReference>
<dbReference type="Gene3D" id="3.40.50.1220">
    <property type="entry name" value="TPP-binding domain"/>
    <property type="match status" value="1"/>
</dbReference>
<evidence type="ECO:0000256" key="1">
    <source>
        <dbReference type="ARBA" id="ARBA00004173"/>
    </source>
</evidence>
<evidence type="ECO:0000256" key="8">
    <source>
        <dbReference type="SAM" id="MobiDB-lite"/>
    </source>
</evidence>
<gene>
    <name evidence="10" type="ORF">BCR39DRAFT_517983</name>
</gene>
<feature type="binding site" evidence="7">
    <location>
        <position position="200"/>
    </location>
    <ligand>
        <name>Zn(2+)</name>
        <dbReference type="ChEBI" id="CHEBI:29105"/>
    </ligand>
</feature>
<dbReference type="InterPro" id="IPR029035">
    <property type="entry name" value="DHS-like_NAD/FAD-binding_dom"/>
</dbReference>
<feature type="binding site" evidence="7">
    <location>
        <position position="172"/>
    </location>
    <ligand>
        <name>Zn(2+)</name>
        <dbReference type="ChEBI" id="CHEBI:29105"/>
    </ligand>
</feature>
<evidence type="ECO:0000256" key="4">
    <source>
        <dbReference type="ARBA" id="ARBA00022946"/>
    </source>
</evidence>
<dbReference type="GO" id="GO:0005739">
    <property type="term" value="C:mitochondrion"/>
    <property type="evidence" value="ECO:0007669"/>
    <property type="project" value="UniProtKB-SubCell"/>
</dbReference>
<keyword evidence="7" id="KW-0862">Zinc</keyword>
<feature type="compositionally biased region" description="Low complexity" evidence="8">
    <location>
        <begin position="444"/>
        <end position="456"/>
    </location>
</feature>
<feature type="compositionally biased region" description="Low complexity" evidence="8">
    <location>
        <begin position="368"/>
        <end position="382"/>
    </location>
</feature>
<dbReference type="PANTHER" id="PTHR11085">
    <property type="entry name" value="NAD-DEPENDENT PROTEIN DEACYLASE SIRTUIN-5, MITOCHONDRIAL-RELATED"/>
    <property type="match status" value="1"/>
</dbReference>
<dbReference type="OrthoDB" id="2919105at2759"/>
<dbReference type="GO" id="GO:0046872">
    <property type="term" value="F:metal ion binding"/>
    <property type="evidence" value="ECO:0007669"/>
    <property type="project" value="UniProtKB-KW"/>
</dbReference>
<comment type="subcellular location">
    <subcellularLocation>
        <location evidence="1">Mitochondrion</location>
    </subcellularLocation>
</comment>
<accession>A0A1Y2BHA5</accession>
<dbReference type="GO" id="GO:0017136">
    <property type="term" value="F:histone deacetylase activity, NAD-dependent"/>
    <property type="evidence" value="ECO:0007669"/>
    <property type="project" value="TreeGrafter"/>
</dbReference>
<protein>
    <submittedName>
        <fullName evidence="10">DHS-like NAD/FAD-binding domain-containing protein</fullName>
    </submittedName>
</protein>
<dbReference type="PANTHER" id="PTHR11085:SF8">
    <property type="entry name" value="NAD-DEPENDENT HISTONE DEACETYLASE HST3"/>
    <property type="match status" value="1"/>
</dbReference>
<name>A0A1Y2BHA5_9TREE</name>
<dbReference type="AlphaFoldDB" id="A0A1Y2BHA5"/>
<dbReference type="InterPro" id="IPR050134">
    <property type="entry name" value="NAD-dep_sirtuin_deacylases"/>
</dbReference>
<dbReference type="InterPro" id="IPR003000">
    <property type="entry name" value="Sirtuin"/>
</dbReference>
<comment type="similarity">
    <text evidence="2">Belongs to the sirtuin family. Class I subfamily.</text>
</comment>
<dbReference type="FunCoup" id="A0A1Y2BHA5">
    <property type="interactions" value="48"/>
</dbReference>
<dbReference type="PROSITE" id="PS50305">
    <property type="entry name" value="SIRTUIN"/>
    <property type="match status" value="1"/>
</dbReference>
<dbReference type="InParanoid" id="A0A1Y2BHA5"/>
<feature type="region of interest" description="Disordered" evidence="8">
    <location>
        <begin position="335"/>
        <end position="354"/>
    </location>
</feature>
<dbReference type="InterPro" id="IPR026590">
    <property type="entry name" value="Ssirtuin_cat_dom"/>
</dbReference>
<proteinExistence type="inferred from homology"/>
<feature type="region of interest" description="Disordered" evidence="8">
    <location>
        <begin position="360"/>
        <end position="523"/>
    </location>
</feature>
<dbReference type="SUPFAM" id="SSF52467">
    <property type="entry name" value="DHS-like NAD/FAD-binding domain"/>
    <property type="match status" value="1"/>
</dbReference>
<keyword evidence="4" id="KW-0809">Transit peptide</keyword>
<evidence type="ECO:0000259" key="9">
    <source>
        <dbReference type="PROSITE" id="PS50305"/>
    </source>
</evidence>
<sequence>MSITSLPLAALLQSNDPADFSARKKLSDVNVAVAKAKRAIIVSGAGISCSSGIPDFRSAEGLYALVKAKYPSSFVTGRDLFSSGLFTNPETTALFYTFIAELSLSCQSAQPTKTHHLIGRLASKGKLLRSYTQNIDGLERRIGLESGGRGKGLRKKDTKNVELHGDLGRVRCVLCMTDYEAKVEWVKMFREGQAPGCPACEERCASRTSRSARATSIGTLRPSIVLYDEPHPLGDDIGAIQTYDMTRSPDLLLIMGTSLKVHGLKRLVKDFAKAVHAKKGLVVFVNATPPSREWEGVIDVHIHGETDPWAEKVEEEWKRVRPQDWETQLVLDGEVVPVGPGTNKLKDKGKAAPKKVVREFVQLPTPRPSQSPSKSPSRSPTTLSADQLQSPPLTPSSLSNASSSASPVMAPPTPLSPSKRRANVAPSSRSNDLSPAKKARAVEPPRTGLTGTPGRGNLFVAPLGPTPPEWEDEPTLNAEIFGSPKKSKKASAKNSKPLTASGKENAPIQTVNVAKPRGKKTAAVVRKGGGLAIKSQV</sequence>
<keyword evidence="3" id="KW-0808">Transferase</keyword>
<evidence type="ECO:0000256" key="3">
    <source>
        <dbReference type="ARBA" id="ARBA00022679"/>
    </source>
</evidence>